<sequence>MAILSPAGDAGLTYSTARHAPPDGPPAAQRWRAAAQWLNGLALLALLLLTLSCLAVGADPPAAAPNVERGVKAAFLYKFLGYVEYPQHEAGAAGPLVVGVLGADDIAAELTRITAGRAVNNRAVVVRALREGDPPAGLQMLFVGSEAARGGQVLRAAQQNGVLTVTETDNGLQQGSVINFRLVEDRVRFEVSLPAAEKSGLKLSSRLLSVAYHVQKGAP</sequence>
<reference evidence="2" key="1">
    <citation type="submission" date="2016-10" db="EMBL/GenBank/DDBJ databases">
        <authorList>
            <person name="Varghese N."/>
            <person name="Submissions S."/>
        </authorList>
    </citation>
    <scope>NUCLEOTIDE SEQUENCE [LARGE SCALE GENOMIC DNA]</scope>
    <source>
        <strain evidence="2">CGMCC 1.11014</strain>
    </source>
</reference>
<gene>
    <name evidence="1" type="ORF">SAMN05216552_104147</name>
</gene>
<accession>A0A1I7LX04</accession>
<dbReference type="InterPro" id="IPR025293">
    <property type="entry name" value="YfiR/HmsC-like"/>
</dbReference>
<dbReference type="Proteomes" id="UP000199391">
    <property type="component" value="Unassembled WGS sequence"/>
</dbReference>
<dbReference type="STRING" id="1035707.SAMN05216552_104147"/>
<protein>
    <recommendedName>
        <fullName evidence="3">DUF4154 domain-containing protein</fullName>
    </recommendedName>
</protein>
<keyword evidence="2" id="KW-1185">Reference proteome</keyword>
<proteinExistence type="predicted"/>
<evidence type="ECO:0008006" key="3">
    <source>
        <dbReference type="Google" id="ProtNLM"/>
    </source>
</evidence>
<evidence type="ECO:0000313" key="1">
    <source>
        <dbReference type="EMBL" id="SFV14198.1"/>
    </source>
</evidence>
<dbReference type="AlphaFoldDB" id="A0A1I7LX04"/>
<organism evidence="1 2">
    <name type="scientific">Pseudoduganella namucuonensis</name>
    <dbReference type="NCBI Taxonomy" id="1035707"/>
    <lineage>
        <taxon>Bacteria</taxon>
        <taxon>Pseudomonadati</taxon>
        <taxon>Pseudomonadota</taxon>
        <taxon>Betaproteobacteria</taxon>
        <taxon>Burkholderiales</taxon>
        <taxon>Oxalobacteraceae</taxon>
        <taxon>Telluria group</taxon>
        <taxon>Pseudoduganella</taxon>
    </lineage>
</organism>
<dbReference type="OrthoDB" id="277577at2"/>
<dbReference type="Pfam" id="PF13689">
    <property type="entry name" value="DUF4154"/>
    <property type="match status" value="1"/>
</dbReference>
<dbReference type="EMBL" id="FPBO01000041">
    <property type="protein sequence ID" value="SFV14198.1"/>
    <property type="molecule type" value="Genomic_DNA"/>
</dbReference>
<name>A0A1I7LX04_9BURK</name>
<evidence type="ECO:0000313" key="2">
    <source>
        <dbReference type="Proteomes" id="UP000199391"/>
    </source>
</evidence>
<dbReference type="RefSeq" id="WP_093559797.1">
    <property type="nucleotide sequence ID" value="NZ_FPBO01000041.1"/>
</dbReference>